<evidence type="ECO:0000256" key="3">
    <source>
        <dbReference type="SAM" id="MobiDB-lite"/>
    </source>
</evidence>
<sequence>MDNVHQRSLRALLEFAFTHYQDKPFLHFIDGPGYTYGEFHAKAREIAELLARYGIGRGSLVGLLSQNMPNWGVAYFATAAFGGISVPMLPDFSESEIKHILKHSEAKALFVSRKLQHKVLQKAVDRLDVIICLDDFSIIKGEPIASEPAPLPSEEEIQPDDLAAIIYTSGTTGSSKGVMLSHRNLCANLWSTEDVRPSFDWDVWLSLLPLSHTLECSMCLLLPMQAGASVNYIEKAPTPSILMSALAKVRPTTILSVPLIIEKVYRSAVLPKLTATPLLRFMHRIPPMRKMMHRKAGKQLFEKFGGRIRFFGIGGARLDPEVERFLLEARFPYAIGYGLTETSPLIAAAPPDMVRLGSTGPVVKGVELRLLDKDPKTGVGEIAVKGDNVFKGYFNNPEATSSAFTEDGWFKTRDLGKLDKDGWLYIKGRSSTTIIGPSGENIYPEEVESVINSHDMVAESLVTNRKGRLTALVHFDSEKLKAFLESTDELKRTTQEKLENLKKEVLEYVNQKVSKFSRISEIDPQEEEFEKTATHKIKRYLYDGSRAGEQQKKKESTSAGKGRD</sequence>
<dbReference type="EMBL" id="DVHI01000054">
    <property type="protein sequence ID" value="HIR62691.1"/>
    <property type="molecule type" value="Genomic_DNA"/>
</dbReference>
<dbReference type="PANTHER" id="PTHR43272">
    <property type="entry name" value="LONG-CHAIN-FATTY-ACID--COA LIGASE"/>
    <property type="match status" value="1"/>
</dbReference>
<feature type="compositionally biased region" description="Basic and acidic residues" evidence="3">
    <location>
        <begin position="549"/>
        <end position="564"/>
    </location>
</feature>
<feature type="domain" description="AMP-dependent synthetase/ligase" evidence="4">
    <location>
        <begin position="18"/>
        <end position="394"/>
    </location>
</feature>
<evidence type="ECO:0000256" key="1">
    <source>
        <dbReference type="ARBA" id="ARBA00024484"/>
    </source>
</evidence>
<organism evidence="5 6">
    <name type="scientific">Candidatus Coprenecus avistercoris</name>
    <dbReference type="NCBI Taxonomy" id="2840730"/>
    <lineage>
        <taxon>Bacteria</taxon>
        <taxon>Pseudomonadati</taxon>
        <taxon>Bacteroidota</taxon>
        <taxon>Bacteroidia</taxon>
        <taxon>Bacteroidales</taxon>
        <taxon>Rikenellaceae</taxon>
        <taxon>Rikenellaceae incertae sedis</taxon>
        <taxon>Candidatus Coprenecus</taxon>
    </lineage>
</organism>
<dbReference type="GO" id="GO:0016020">
    <property type="term" value="C:membrane"/>
    <property type="evidence" value="ECO:0007669"/>
    <property type="project" value="TreeGrafter"/>
</dbReference>
<proteinExistence type="predicted"/>
<evidence type="ECO:0000313" key="6">
    <source>
        <dbReference type="Proteomes" id="UP000886744"/>
    </source>
</evidence>
<evidence type="ECO:0000259" key="4">
    <source>
        <dbReference type="Pfam" id="PF00501"/>
    </source>
</evidence>
<gene>
    <name evidence="5" type="ORF">IAC94_04110</name>
</gene>
<dbReference type="Pfam" id="PF23562">
    <property type="entry name" value="AMP-binding_C_3"/>
    <property type="match status" value="1"/>
</dbReference>
<feature type="region of interest" description="Disordered" evidence="3">
    <location>
        <begin position="541"/>
        <end position="564"/>
    </location>
</feature>
<protein>
    <submittedName>
        <fullName evidence="5">AMP-binding protein</fullName>
    </submittedName>
</protein>
<evidence type="ECO:0000313" key="5">
    <source>
        <dbReference type="EMBL" id="HIR62691.1"/>
    </source>
</evidence>
<dbReference type="InterPro" id="IPR000873">
    <property type="entry name" value="AMP-dep_synth/lig_dom"/>
</dbReference>
<name>A0A9D1J6B4_9BACT</name>
<dbReference type="PROSITE" id="PS00455">
    <property type="entry name" value="AMP_BINDING"/>
    <property type="match status" value="1"/>
</dbReference>
<feature type="coiled-coil region" evidence="2">
    <location>
        <begin position="484"/>
        <end position="511"/>
    </location>
</feature>
<dbReference type="Gene3D" id="3.40.50.12780">
    <property type="entry name" value="N-terminal domain of ligase-like"/>
    <property type="match status" value="1"/>
</dbReference>
<evidence type="ECO:0000256" key="2">
    <source>
        <dbReference type="SAM" id="Coils"/>
    </source>
</evidence>
<dbReference type="Gene3D" id="3.30.300.30">
    <property type="match status" value="1"/>
</dbReference>
<comment type="catalytic activity">
    <reaction evidence="1">
        <text>a long-chain fatty acid + ATP + CoA = a long-chain fatty acyl-CoA + AMP + diphosphate</text>
        <dbReference type="Rhea" id="RHEA:15421"/>
        <dbReference type="ChEBI" id="CHEBI:30616"/>
        <dbReference type="ChEBI" id="CHEBI:33019"/>
        <dbReference type="ChEBI" id="CHEBI:57287"/>
        <dbReference type="ChEBI" id="CHEBI:57560"/>
        <dbReference type="ChEBI" id="CHEBI:83139"/>
        <dbReference type="ChEBI" id="CHEBI:456215"/>
        <dbReference type="EC" id="6.2.1.3"/>
    </reaction>
    <physiologicalReaction direction="left-to-right" evidence="1">
        <dbReference type="Rhea" id="RHEA:15422"/>
    </physiologicalReaction>
</comment>
<dbReference type="PANTHER" id="PTHR43272:SF52">
    <property type="entry name" value="AMP-DEPENDENT SYNTHETASE_LIGASE DOMAIN-CONTAINING PROTEIN"/>
    <property type="match status" value="1"/>
</dbReference>
<reference evidence="5" key="1">
    <citation type="submission" date="2020-10" db="EMBL/GenBank/DDBJ databases">
        <authorList>
            <person name="Gilroy R."/>
        </authorList>
    </citation>
    <scope>NUCLEOTIDE SEQUENCE</scope>
    <source>
        <strain evidence="5">ChiHjej13B12-12457</strain>
    </source>
</reference>
<dbReference type="InterPro" id="IPR042099">
    <property type="entry name" value="ANL_N_sf"/>
</dbReference>
<dbReference type="AlphaFoldDB" id="A0A9D1J6B4"/>
<dbReference type="Pfam" id="PF00501">
    <property type="entry name" value="AMP-binding"/>
    <property type="match status" value="1"/>
</dbReference>
<comment type="caution">
    <text evidence="5">The sequence shown here is derived from an EMBL/GenBank/DDBJ whole genome shotgun (WGS) entry which is preliminary data.</text>
</comment>
<accession>A0A9D1J6B4</accession>
<keyword evidence="2" id="KW-0175">Coiled coil</keyword>
<dbReference type="InterPro" id="IPR045851">
    <property type="entry name" value="AMP-bd_C_sf"/>
</dbReference>
<dbReference type="GO" id="GO:0004467">
    <property type="term" value="F:long-chain fatty acid-CoA ligase activity"/>
    <property type="evidence" value="ECO:0007669"/>
    <property type="project" value="UniProtKB-EC"/>
</dbReference>
<reference evidence="5" key="2">
    <citation type="journal article" date="2021" name="PeerJ">
        <title>Extensive microbial diversity within the chicken gut microbiome revealed by metagenomics and culture.</title>
        <authorList>
            <person name="Gilroy R."/>
            <person name="Ravi A."/>
            <person name="Getino M."/>
            <person name="Pursley I."/>
            <person name="Horton D.L."/>
            <person name="Alikhan N.F."/>
            <person name="Baker D."/>
            <person name="Gharbi K."/>
            <person name="Hall N."/>
            <person name="Watson M."/>
            <person name="Adriaenssens E.M."/>
            <person name="Foster-Nyarko E."/>
            <person name="Jarju S."/>
            <person name="Secka A."/>
            <person name="Antonio M."/>
            <person name="Oren A."/>
            <person name="Chaudhuri R.R."/>
            <person name="La Ragione R."/>
            <person name="Hildebrand F."/>
            <person name="Pallen M.J."/>
        </authorList>
    </citation>
    <scope>NUCLEOTIDE SEQUENCE</scope>
    <source>
        <strain evidence="5">ChiHjej13B12-12457</strain>
    </source>
</reference>
<dbReference type="Proteomes" id="UP000886744">
    <property type="component" value="Unassembled WGS sequence"/>
</dbReference>
<dbReference type="InterPro" id="IPR020845">
    <property type="entry name" value="AMP-binding_CS"/>
</dbReference>
<dbReference type="SUPFAM" id="SSF56801">
    <property type="entry name" value="Acetyl-CoA synthetase-like"/>
    <property type="match status" value="1"/>
</dbReference>